<dbReference type="GO" id="GO:0061245">
    <property type="term" value="P:establishment or maintenance of bipolar cell polarity"/>
    <property type="evidence" value="ECO:0007669"/>
    <property type="project" value="TreeGrafter"/>
</dbReference>
<dbReference type="SMART" id="SM00612">
    <property type="entry name" value="Kelch"/>
    <property type="match status" value="2"/>
</dbReference>
<dbReference type="OrthoDB" id="45365at2759"/>
<feature type="compositionally biased region" description="Low complexity" evidence="7">
    <location>
        <begin position="490"/>
        <end position="501"/>
    </location>
</feature>
<evidence type="ECO:0000256" key="6">
    <source>
        <dbReference type="SAM" id="Coils"/>
    </source>
</evidence>
<feature type="compositionally biased region" description="Basic residues" evidence="7">
    <location>
        <begin position="1"/>
        <end position="10"/>
    </location>
</feature>
<feature type="region of interest" description="Disordered" evidence="7">
    <location>
        <begin position="1"/>
        <end position="114"/>
    </location>
</feature>
<feature type="compositionally biased region" description="Basic and acidic residues" evidence="7">
    <location>
        <begin position="730"/>
        <end position="740"/>
    </location>
</feature>
<feature type="region of interest" description="Disordered" evidence="7">
    <location>
        <begin position="1202"/>
        <end position="1278"/>
    </location>
</feature>
<dbReference type="Proteomes" id="UP000321518">
    <property type="component" value="Unassembled WGS sequence"/>
</dbReference>
<feature type="coiled-coil region" evidence="6">
    <location>
        <begin position="945"/>
        <end position="1042"/>
    </location>
</feature>
<evidence type="ECO:0000256" key="2">
    <source>
        <dbReference type="ARBA" id="ARBA00022441"/>
    </source>
</evidence>
<feature type="coiled-coil region" evidence="6">
    <location>
        <begin position="861"/>
        <end position="902"/>
    </location>
</feature>
<dbReference type="Pfam" id="PF24681">
    <property type="entry name" value="Kelch_KLHDC2_KLHL20_DRC7"/>
    <property type="match status" value="1"/>
</dbReference>
<feature type="coiled-coil region" evidence="6">
    <location>
        <begin position="1093"/>
        <end position="1127"/>
    </location>
</feature>
<accession>A0A511KFM6</accession>
<feature type="compositionally biased region" description="Pro residues" evidence="7">
    <location>
        <begin position="93"/>
        <end position="108"/>
    </location>
</feature>
<dbReference type="Gene3D" id="2.120.10.80">
    <property type="entry name" value="Kelch-type beta propeller"/>
    <property type="match status" value="2"/>
</dbReference>
<feature type="region of interest" description="Disordered" evidence="7">
    <location>
        <begin position="592"/>
        <end position="740"/>
    </location>
</feature>
<feature type="compositionally biased region" description="Polar residues" evidence="7">
    <location>
        <begin position="13"/>
        <end position="25"/>
    </location>
</feature>
<evidence type="ECO:0000313" key="8">
    <source>
        <dbReference type="EMBL" id="GEM08214.1"/>
    </source>
</evidence>
<keyword evidence="4" id="KW-0677">Repeat</keyword>
<feature type="coiled-coil region" evidence="6">
    <location>
        <begin position="742"/>
        <end position="809"/>
    </location>
</feature>
<dbReference type="SUPFAM" id="SSF90257">
    <property type="entry name" value="Myosin rod fragments"/>
    <property type="match status" value="1"/>
</dbReference>
<feature type="compositionally biased region" description="Low complexity" evidence="7">
    <location>
        <begin position="714"/>
        <end position="729"/>
    </location>
</feature>
<feature type="compositionally biased region" description="Pro residues" evidence="7">
    <location>
        <begin position="502"/>
        <end position="517"/>
    </location>
</feature>
<evidence type="ECO:0000256" key="7">
    <source>
        <dbReference type="SAM" id="MobiDB-lite"/>
    </source>
</evidence>
<evidence type="ECO:0000256" key="5">
    <source>
        <dbReference type="ARBA" id="ARBA00023054"/>
    </source>
</evidence>
<comment type="subcellular location">
    <subcellularLocation>
        <location evidence="1">Cytoplasm</location>
    </subcellularLocation>
</comment>
<feature type="compositionally biased region" description="Low complexity" evidence="7">
    <location>
        <begin position="592"/>
        <end position="613"/>
    </location>
</feature>
<keyword evidence="5 6" id="KW-0175">Coiled coil</keyword>
<dbReference type="GO" id="GO:0051285">
    <property type="term" value="C:cell cortex of cell tip"/>
    <property type="evidence" value="ECO:0007669"/>
    <property type="project" value="TreeGrafter"/>
</dbReference>
<feature type="compositionally biased region" description="Basic and acidic residues" evidence="7">
    <location>
        <begin position="1223"/>
        <end position="1278"/>
    </location>
</feature>
<evidence type="ECO:0000313" key="9">
    <source>
        <dbReference type="Proteomes" id="UP000321518"/>
    </source>
</evidence>
<feature type="compositionally biased region" description="Basic and acidic residues" evidence="7">
    <location>
        <begin position="1493"/>
        <end position="1522"/>
    </location>
</feature>
<sequence>MAIFKSKHKKNEGSASNRADATGQSPPVGPGGFEQPLRDNGLKGSVGRSGIPVPSAGGGSGLYSSTGSNGYASPIGGASNIPPPVSYSKPSHVAPPPSSQQAPQPGPQPSSSHTVLYPWSQRRVNLLPAQLLPPHTATDSPSDPLTPILGPLSPLPFPRYGHSVNPVAAATPTGDLYVFGGLVQNSVRNDLYLVQANSSPNLASSGGTSNPYAPLNVGLIETRGEVPGPRVGHASVGVGNVLIVWGGDTKSRPEDKQDDGLYLLNLSTRDWTRVKTVGRAPEGRYGHAVAMVGSRFFVFGGQTDDGGFKNDLCWFDLQKLKQGQPSWSFIEYQPGQVVPPPRTGHTCVTFGDSLYLFGGTDGQYHYNDTWQFDLSTSTWTELACIGYIPVPREGHAATLVDDVMYVFGGRGVDGKDLDDLAAFKISNHRWFMFQNMGPAPTGRSGHAMATFQKKVLVIGGESYTSEKADDPSCVHVLDTTKIKYPPDSRPVPQSQPVQQPASAPPPQPPAQPTPPAAYPSLLPTSPSAASTSIPVVKRKSSIPVASARGSNGPPPTADELRTRAASPTGSTKRDLKSSLGVAAGGAAAGGIAATMLNGSNGPSNASPPSAAAPQHSGRPTRPARPDDAEAFLAERARSPTGSLRDREPRMRQVSGGSATSGGPAASGTTSTIGAGGMASLAGAFASPPMHPPHPSTPEQPASQANAPADAFYYRSAQQQLQQERQSPPQVDERAVHEKDDRIAQLEKEKRWLVLEVQMAREKGFVTHDDAREREDALRDVGAGEETENERRLKAALREMKRELATIKTSMAQQAATVNDRFAHSDRTRTAALQEASYYRAKLAALESGSPSDLAELERDRTAELEKKLADAVSARSALEAQVAKLEQDVSHHQTMRSSAEERHQAVFARANDAEQSHARVLGEFNGLQNQAHDNERSLADHVEKLAALQMTSRQLEGDNARLKEQVDTHESSIANWLATLEASEAALTAAQHRNEELSATWDKATTELTQQQLRVAELEHQLEQLRIERDAALAKAEDVERLHQSTRDAHDKAHVLASGGLAQLLAAHRDSQAMRSVASRDIDELPAAHADRLRAMEDQVASVQQLHSDAQAKHESLAAELAAARDREAGLVTQLSQLRTQLATVQAQHSHAMDDLGKHKSLVAQHESSVRDVSRARDAAEVKAGFLRTILADHGLAAPSENEVAARFPPMNGTESSDQLAQRVRELELEVESRQRQKQQLEERMREQEGEVSRLRDELDRSKGGVESEQKKRADKTQEELVALQDRHKQLEATHLKAVQYVKGTEKMLRRMKEELTRYKERCEELESPQRQAELDGLRSQVHELRGLSESSSRETQELHQRLAALQSEYQLTVRQHEEQSHSKISVLEAEVDKLHGELAKAQHDLDETLAVNASLNKELQSALKNPTSPRIGSAAGFTSGSDDVARLHTELEQAQNKAEWLKRENASLEQRCRTAESKIAILLDHMEGVQSDHYEGSSNLDHDRSGEVGHNWQQDHLRQESSDAPSVYEAEQPQRRT</sequence>
<reference evidence="8 9" key="1">
    <citation type="submission" date="2019-07" db="EMBL/GenBank/DDBJ databases">
        <title>Rhodotorula toruloides NBRC10032 genome sequencing.</title>
        <authorList>
            <person name="Shida Y."/>
            <person name="Takaku H."/>
            <person name="Ogasawara W."/>
            <person name="Mori K."/>
        </authorList>
    </citation>
    <scope>NUCLEOTIDE SEQUENCE [LARGE SCALE GENOMIC DNA]</scope>
    <source>
        <strain evidence="8 9">NBRC10032</strain>
    </source>
</reference>
<feature type="compositionally biased region" description="Pro residues" evidence="7">
    <location>
        <begin position="688"/>
        <end position="697"/>
    </location>
</feature>
<dbReference type="PANTHER" id="PTHR23244:SF456">
    <property type="entry name" value="MULTIPLE EPIDERMAL GROWTH FACTOR-LIKE DOMAINS PROTEIN 8"/>
    <property type="match status" value="1"/>
</dbReference>
<dbReference type="PANTHER" id="PTHR23244">
    <property type="entry name" value="KELCH REPEAT DOMAIN"/>
    <property type="match status" value="1"/>
</dbReference>
<name>A0A511KFM6_RHOTO</name>
<dbReference type="InterPro" id="IPR006652">
    <property type="entry name" value="Kelch_1"/>
</dbReference>
<evidence type="ECO:0000256" key="4">
    <source>
        <dbReference type="ARBA" id="ARBA00022737"/>
    </source>
</evidence>
<evidence type="ECO:0000256" key="3">
    <source>
        <dbReference type="ARBA" id="ARBA00022490"/>
    </source>
</evidence>
<dbReference type="EMBL" id="BJWK01000005">
    <property type="protein sequence ID" value="GEM08214.1"/>
    <property type="molecule type" value="Genomic_DNA"/>
</dbReference>
<dbReference type="InterPro" id="IPR015915">
    <property type="entry name" value="Kelch-typ_b-propeller"/>
</dbReference>
<feature type="region of interest" description="Disordered" evidence="7">
    <location>
        <begin position="1493"/>
        <end position="1538"/>
    </location>
</feature>
<feature type="compositionally biased region" description="Low complexity" evidence="7">
    <location>
        <begin position="654"/>
        <end position="672"/>
    </location>
</feature>
<feature type="compositionally biased region" description="Basic and acidic residues" evidence="7">
    <location>
        <begin position="623"/>
        <end position="650"/>
    </location>
</feature>
<protein>
    <submittedName>
        <fullName evidence="8">Cell polarity protein, Tea1</fullName>
    </submittedName>
</protein>
<dbReference type="SUPFAM" id="SSF117281">
    <property type="entry name" value="Kelch motif"/>
    <property type="match status" value="1"/>
</dbReference>
<feature type="compositionally biased region" description="Low complexity" evidence="7">
    <location>
        <begin position="518"/>
        <end position="532"/>
    </location>
</feature>
<feature type="region of interest" description="Disordered" evidence="7">
    <location>
        <begin position="482"/>
        <end position="577"/>
    </location>
</feature>
<keyword evidence="3" id="KW-0963">Cytoplasm</keyword>
<feature type="coiled-coil region" evidence="6">
    <location>
        <begin position="1385"/>
        <end position="1479"/>
    </location>
</feature>
<organism evidence="8 9">
    <name type="scientific">Rhodotorula toruloides</name>
    <name type="common">Yeast</name>
    <name type="synonym">Rhodosporidium toruloides</name>
    <dbReference type="NCBI Taxonomy" id="5286"/>
    <lineage>
        <taxon>Eukaryota</taxon>
        <taxon>Fungi</taxon>
        <taxon>Dikarya</taxon>
        <taxon>Basidiomycota</taxon>
        <taxon>Pucciniomycotina</taxon>
        <taxon>Microbotryomycetes</taxon>
        <taxon>Sporidiobolales</taxon>
        <taxon>Sporidiobolaceae</taxon>
        <taxon>Rhodotorula</taxon>
    </lineage>
</organism>
<proteinExistence type="predicted"/>
<keyword evidence="2" id="KW-0880">Kelch repeat</keyword>
<dbReference type="Gene3D" id="1.10.287.1490">
    <property type="match status" value="1"/>
</dbReference>
<gene>
    <name evidence="8" type="ORF">Rt10032_c05g2231</name>
</gene>
<evidence type="ECO:0000256" key="1">
    <source>
        <dbReference type="ARBA" id="ARBA00004496"/>
    </source>
</evidence>
<dbReference type="FunFam" id="2.120.10.80:FF:000049">
    <property type="entry name" value="Cell polarity protein (Tea1)"/>
    <property type="match status" value="1"/>
</dbReference>
<comment type="caution">
    <text evidence="8">The sequence shown here is derived from an EMBL/GenBank/DDBJ whole genome shotgun (WGS) entry which is preliminary data.</text>
</comment>